<protein>
    <recommendedName>
        <fullName evidence="3">HNH nuclease domain-containing protein</fullName>
    </recommendedName>
</protein>
<accession>A0A0F9JIB1</accession>
<feature type="region of interest" description="Disordered" evidence="1">
    <location>
        <begin position="1"/>
        <end position="22"/>
    </location>
</feature>
<sequence length="158" mass="17798">MPRKPPTRARRETQQVWEANQRSEAAGLPADLTLDEWRSTLVFFEHRCTWCGSKPVDPPLQRRHVLHLDHIIKGGGTTNCNCVPACIRCCGVAQPVAPERLREFLQIVGGTVPIGTVTHYFENGHPLCASDRRDDHHSGTIRTVTCSECLQIYEENKT</sequence>
<name>A0A0F9JIB1_9ZZZZ</name>
<evidence type="ECO:0000313" key="2">
    <source>
        <dbReference type="EMBL" id="KKM69604.1"/>
    </source>
</evidence>
<dbReference type="EMBL" id="LAZR01009961">
    <property type="protein sequence ID" value="KKM69604.1"/>
    <property type="molecule type" value="Genomic_DNA"/>
</dbReference>
<dbReference type="AlphaFoldDB" id="A0A0F9JIB1"/>
<evidence type="ECO:0000256" key="1">
    <source>
        <dbReference type="SAM" id="MobiDB-lite"/>
    </source>
</evidence>
<proteinExistence type="predicted"/>
<comment type="caution">
    <text evidence="2">The sequence shown here is derived from an EMBL/GenBank/DDBJ whole genome shotgun (WGS) entry which is preliminary data.</text>
</comment>
<dbReference type="Gene3D" id="1.10.30.50">
    <property type="match status" value="1"/>
</dbReference>
<reference evidence="2" key="1">
    <citation type="journal article" date="2015" name="Nature">
        <title>Complex archaea that bridge the gap between prokaryotes and eukaryotes.</title>
        <authorList>
            <person name="Spang A."/>
            <person name="Saw J.H."/>
            <person name="Jorgensen S.L."/>
            <person name="Zaremba-Niedzwiedzka K."/>
            <person name="Martijn J."/>
            <person name="Lind A.E."/>
            <person name="van Eijk R."/>
            <person name="Schleper C."/>
            <person name="Guy L."/>
            <person name="Ettema T.J."/>
        </authorList>
    </citation>
    <scope>NUCLEOTIDE SEQUENCE</scope>
</reference>
<gene>
    <name evidence="2" type="ORF">LCGC14_1449170</name>
</gene>
<organism evidence="2">
    <name type="scientific">marine sediment metagenome</name>
    <dbReference type="NCBI Taxonomy" id="412755"/>
    <lineage>
        <taxon>unclassified sequences</taxon>
        <taxon>metagenomes</taxon>
        <taxon>ecological metagenomes</taxon>
    </lineage>
</organism>
<evidence type="ECO:0008006" key="3">
    <source>
        <dbReference type="Google" id="ProtNLM"/>
    </source>
</evidence>